<feature type="domain" description="C2" evidence="1">
    <location>
        <begin position="49"/>
        <end position="171"/>
    </location>
</feature>
<evidence type="ECO:0000313" key="2">
    <source>
        <dbReference type="EMBL" id="KAJ7405605.1"/>
    </source>
</evidence>
<protein>
    <recommendedName>
        <fullName evidence="1">C2 domain-containing protein</fullName>
    </recommendedName>
</protein>
<proteinExistence type="predicted"/>
<dbReference type="SMART" id="SM00239">
    <property type="entry name" value="C2"/>
    <property type="match status" value="1"/>
</dbReference>
<dbReference type="Gene3D" id="2.60.40.150">
    <property type="entry name" value="C2 domain"/>
    <property type="match status" value="1"/>
</dbReference>
<dbReference type="InterPro" id="IPR035892">
    <property type="entry name" value="C2_domain_sf"/>
</dbReference>
<reference evidence="2" key="1">
    <citation type="submission" date="2019-10" db="EMBL/GenBank/DDBJ databases">
        <authorList>
            <person name="Soares A.E.R."/>
            <person name="Aleixo A."/>
            <person name="Schneider P."/>
            <person name="Miyaki C.Y."/>
            <person name="Schneider M.P."/>
            <person name="Mello C."/>
            <person name="Vasconcelos A.T.R."/>
        </authorList>
    </citation>
    <scope>NUCLEOTIDE SEQUENCE</scope>
    <source>
        <tissue evidence="2">Muscle</tissue>
    </source>
</reference>
<dbReference type="PANTHER" id="PTHR10194:SF53">
    <property type="entry name" value="RAS GTPASE-ACTIVATING PROTEIN 3"/>
    <property type="match status" value="1"/>
</dbReference>
<dbReference type="InterPro" id="IPR000008">
    <property type="entry name" value="C2_dom"/>
</dbReference>
<accession>A0ABQ9CNL9</accession>
<name>A0ABQ9CNL9_9PASS</name>
<dbReference type="PANTHER" id="PTHR10194">
    <property type="entry name" value="RAS GTPASE-ACTIVATING PROTEINS"/>
    <property type="match status" value="1"/>
</dbReference>
<evidence type="ECO:0000259" key="1">
    <source>
        <dbReference type="PROSITE" id="PS50004"/>
    </source>
</evidence>
<gene>
    <name evidence="2" type="ORF">WISP_138561</name>
</gene>
<sequence length="240" mass="28106">MAVEEEGLRVFQSVRIKIVSGPASKERKKSFVSHPEYIHDFSRSFFTLKSYQVQLTLMLHRMLRSGKYVKSNAGTMASEAKNLPTYPGPNKMRDCYCTVNLDQEEVFRTKIVEKSLCPFYGEDFYCEIPRTFRHLSFYIFDRDVFRRDSIIGKVAIQKEDLQKYHNRDTWFQLQHVDADSEVQGKVHLELRLSEVITDTGVVCHKLATRLEVVFCKDIIRSQEVFLQEDSVLMRHCFVTV</sequence>
<comment type="caution">
    <text evidence="2">The sequence shown here is derived from an EMBL/GenBank/DDBJ whole genome shotgun (WGS) entry which is preliminary data.</text>
</comment>
<evidence type="ECO:0000313" key="3">
    <source>
        <dbReference type="Proteomes" id="UP001145742"/>
    </source>
</evidence>
<dbReference type="CDD" id="cd08401">
    <property type="entry name" value="C2A_RasA2_RasA3"/>
    <property type="match status" value="1"/>
</dbReference>
<dbReference type="EMBL" id="WHWB01034694">
    <property type="protein sequence ID" value="KAJ7405605.1"/>
    <property type="molecule type" value="Genomic_DNA"/>
</dbReference>
<dbReference type="InterPro" id="IPR039360">
    <property type="entry name" value="Ras_GTPase"/>
</dbReference>
<dbReference type="Proteomes" id="UP001145742">
    <property type="component" value="Unassembled WGS sequence"/>
</dbReference>
<keyword evidence="3" id="KW-1185">Reference proteome</keyword>
<dbReference type="SUPFAM" id="SSF49562">
    <property type="entry name" value="C2 domain (Calcium/lipid-binding domain, CaLB)"/>
    <property type="match status" value="1"/>
</dbReference>
<organism evidence="2 3">
    <name type="scientific">Willisornis vidua</name>
    <name type="common">Xingu scale-backed antbird</name>
    <dbReference type="NCBI Taxonomy" id="1566151"/>
    <lineage>
        <taxon>Eukaryota</taxon>
        <taxon>Metazoa</taxon>
        <taxon>Chordata</taxon>
        <taxon>Craniata</taxon>
        <taxon>Vertebrata</taxon>
        <taxon>Euteleostomi</taxon>
        <taxon>Archelosauria</taxon>
        <taxon>Archosauria</taxon>
        <taxon>Dinosauria</taxon>
        <taxon>Saurischia</taxon>
        <taxon>Theropoda</taxon>
        <taxon>Coelurosauria</taxon>
        <taxon>Aves</taxon>
        <taxon>Neognathae</taxon>
        <taxon>Neoaves</taxon>
        <taxon>Telluraves</taxon>
        <taxon>Australaves</taxon>
        <taxon>Passeriformes</taxon>
        <taxon>Thamnophilidae</taxon>
        <taxon>Willisornis</taxon>
    </lineage>
</organism>
<dbReference type="PROSITE" id="PS50004">
    <property type="entry name" value="C2"/>
    <property type="match status" value="1"/>
</dbReference>
<dbReference type="Pfam" id="PF00168">
    <property type="entry name" value="C2"/>
    <property type="match status" value="1"/>
</dbReference>